<name>A0A8B6EHX1_MYTGA</name>
<dbReference type="PANTHER" id="PTHR46888">
    <property type="entry name" value="ZINC KNUCKLE DOMAINCONTAINING PROTEIN-RELATED"/>
    <property type="match status" value="1"/>
</dbReference>
<dbReference type="InterPro" id="IPR036875">
    <property type="entry name" value="Znf_CCHC_sf"/>
</dbReference>
<evidence type="ECO:0000256" key="1">
    <source>
        <dbReference type="SAM" id="Coils"/>
    </source>
</evidence>
<dbReference type="SUPFAM" id="SSF57756">
    <property type="entry name" value="Retrovirus zinc finger-like domains"/>
    <property type="match status" value="1"/>
</dbReference>
<proteinExistence type="predicted"/>
<gene>
    <name evidence="4" type="ORF">MGAL_10B094378</name>
</gene>
<keyword evidence="5" id="KW-1185">Reference proteome</keyword>
<dbReference type="GO" id="GO:0003676">
    <property type="term" value="F:nucleic acid binding"/>
    <property type="evidence" value="ECO:0007669"/>
    <property type="project" value="InterPro"/>
</dbReference>
<evidence type="ECO:0000259" key="3">
    <source>
        <dbReference type="Pfam" id="PF02023"/>
    </source>
</evidence>
<protein>
    <recommendedName>
        <fullName evidence="3">SCAN box domain-containing protein</fullName>
    </recommendedName>
</protein>
<sequence>MAFDADNFLKTPDLESFDNLKKEELMLLAKHLKLDLKVYMRKQIIKNLVIDKLVDSEILGEEALELKLETVYAIKLKQLALEHDFKLIELEMKERLEMEKIKEKEDEFKLKQDEFKLQQAELEMKERLEMDKKEKEDEFKLKELETRERLEMEKLKIEMVKEESNPKVQPKSEYFDAAKNIRLVPRFCEKTVDKYFLQFEKIAHNLNWSRPYWTTMLQSVFEGEAAEIYSALPSEKSYDYDTVKQEVLKAYELVPEAYRQKFRSYKKFDSQTYVEFAREKEDLFDKWLTSKKTDNNFDNLRQLMLLEEFKQCVHLDLKTHLDDKTVGTIHDAAVISNNYTLSHKRSFKGQNVNTSSGNYKNQSTERTDSKPVAQNKSQSSYNMSSPKFDTFEKKSLICAYCKKNGHLMADCFRLQKKNEQDNKSDLITGPVIVGVRPNLPVEGVTLLLGNDLARNKVVAEPIVTSEPVVDVKLPEDDAELAMARKQQDEDLQENQFDYMDLSDTILADIEGPGSSEKAIIRPPNVNKNVIIPWPDLNSHSLNRKNLFEEQNKDPEVLQLR</sequence>
<reference evidence="4" key="1">
    <citation type="submission" date="2018-11" db="EMBL/GenBank/DDBJ databases">
        <authorList>
            <person name="Alioto T."/>
            <person name="Alioto T."/>
        </authorList>
    </citation>
    <scope>NUCLEOTIDE SEQUENCE</scope>
</reference>
<keyword evidence="1" id="KW-0175">Coiled coil</keyword>
<dbReference type="GO" id="GO:0008270">
    <property type="term" value="F:zinc ion binding"/>
    <property type="evidence" value="ECO:0007669"/>
    <property type="project" value="InterPro"/>
</dbReference>
<feature type="region of interest" description="Disordered" evidence="2">
    <location>
        <begin position="346"/>
        <end position="384"/>
    </location>
</feature>
<feature type="compositionally biased region" description="Polar residues" evidence="2">
    <location>
        <begin position="372"/>
        <end position="384"/>
    </location>
</feature>
<evidence type="ECO:0000313" key="5">
    <source>
        <dbReference type="Proteomes" id="UP000596742"/>
    </source>
</evidence>
<feature type="coiled-coil region" evidence="1">
    <location>
        <begin position="87"/>
        <end position="145"/>
    </location>
</feature>
<comment type="caution">
    <text evidence="4">The sequence shown here is derived from an EMBL/GenBank/DDBJ whole genome shotgun (WGS) entry which is preliminary data.</text>
</comment>
<feature type="compositionally biased region" description="Polar residues" evidence="2">
    <location>
        <begin position="348"/>
        <end position="362"/>
    </location>
</feature>
<dbReference type="Pfam" id="PF02023">
    <property type="entry name" value="SCAN"/>
    <property type="match status" value="1"/>
</dbReference>
<dbReference type="PANTHER" id="PTHR46888:SF13">
    <property type="entry name" value="RIBONUCLEASE H"/>
    <property type="match status" value="1"/>
</dbReference>
<organism evidence="4 5">
    <name type="scientific">Mytilus galloprovincialis</name>
    <name type="common">Mediterranean mussel</name>
    <dbReference type="NCBI Taxonomy" id="29158"/>
    <lineage>
        <taxon>Eukaryota</taxon>
        <taxon>Metazoa</taxon>
        <taxon>Spiralia</taxon>
        <taxon>Lophotrochozoa</taxon>
        <taxon>Mollusca</taxon>
        <taxon>Bivalvia</taxon>
        <taxon>Autobranchia</taxon>
        <taxon>Pteriomorphia</taxon>
        <taxon>Mytilida</taxon>
        <taxon>Mytiloidea</taxon>
        <taxon>Mytilidae</taxon>
        <taxon>Mytilinae</taxon>
        <taxon>Mytilus</taxon>
    </lineage>
</organism>
<feature type="domain" description="SCAN box" evidence="3">
    <location>
        <begin position="255"/>
        <end position="344"/>
    </location>
</feature>
<dbReference type="SUPFAM" id="SSF47353">
    <property type="entry name" value="Retrovirus capsid dimerization domain-like"/>
    <property type="match status" value="1"/>
</dbReference>
<evidence type="ECO:0000256" key="2">
    <source>
        <dbReference type="SAM" id="MobiDB-lite"/>
    </source>
</evidence>
<accession>A0A8B6EHX1</accession>
<dbReference type="EMBL" id="UYJE01005113">
    <property type="protein sequence ID" value="VDI34089.1"/>
    <property type="molecule type" value="Genomic_DNA"/>
</dbReference>
<dbReference type="Proteomes" id="UP000596742">
    <property type="component" value="Unassembled WGS sequence"/>
</dbReference>
<dbReference type="InterPro" id="IPR003309">
    <property type="entry name" value="SCAN_dom"/>
</dbReference>
<dbReference type="InterPro" id="IPR038269">
    <property type="entry name" value="SCAN_sf"/>
</dbReference>
<evidence type="ECO:0000313" key="4">
    <source>
        <dbReference type="EMBL" id="VDI34089.1"/>
    </source>
</evidence>
<dbReference type="Gene3D" id="1.10.4020.10">
    <property type="entry name" value="DNA breaking-rejoining enzymes"/>
    <property type="match status" value="1"/>
</dbReference>
<dbReference type="OrthoDB" id="10063366at2759"/>
<dbReference type="AlphaFoldDB" id="A0A8B6EHX1"/>